<evidence type="ECO:0000256" key="10">
    <source>
        <dbReference type="SAM" id="MobiDB-lite"/>
    </source>
</evidence>
<evidence type="ECO:0000313" key="13">
    <source>
        <dbReference type="EMBL" id="KAI9637479.1"/>
    </source>
</evidence>
<dbReference type="PANTHER" id="PTHR12825">
    <property type="entry name" value="BNIP1-RELATED"/>
    <property type="match status" value="1"/>
</dbReference>
<gene>
    <name evidence="13" type="ORF">MKK02DRAFT_43403</name>
</gene>
<dbReference type="GO" id="GO:0031201">
    <property type="term" value="C:SNARE complex"/>
    <property type="evidence" value="ECO:0007669"/>
    <property type="project" value="TreeGrafter"/>
</dbReference>
<keyword evidence="5" id="KW-0931">ER-Golgi transport</keyword>
<comment type="caution">
    <text evidence="13">The sequence shown here is derived from an EMBL/GenBank/DDBJ whole genome shotgun (WGS) entry which is preliminary data.</text>
</comment>
<keyword evidence="14" id="KW-1185">Reference proteome</keyword>
<sequence length="398" mass="42626">MSSPTPQLGSLQRRLTDLHTYQLPRLRSCTGPIGLHGELTDELRLDLAGLRRGLEVAREEVEMLQGYEEREGGWRVYEELEREYKRARTEYRSALLYSKSRISTTKAPIPGKPTAADMRYELQDPSVAAASSSSSASASAGKGPERSNSTTYPPRSADFGRGEQDAVQTKTNEVTDALRRTLGTMQVELEKSVMSVQMLEVWAIQADTPLEDSTRTLRSTSALYDTYTSLLTTSTQLVKALERADWYDRLVIALAFLLFLLVVGWVIKRRVLDRVVGGVGWWVGGSARLVKMGLGGGRGKAVKQGVKVGTAVKGEVGKKGAESLAKTVSGVTGSVLAGASTVTAAASVLSRSNEGKMDTVGSVEPSPSLADSVVAPPPPSSASAISPPDPSSSAHDEL</sequence>
<dbReference type="AlphaFoldDB" id="A0AA38HEL1"/>
<dbReference type="InterPro" id="IPR056173">
    <property type="entry name" value="Sec20_C"/>
</dbReference>
<evidence type="ECO:0000256" key="9">
    <source>
        <dbReference type="ARBA" id="ARBA00037934"/>
    </source>
</evidence>
<dbReference type="EMBL" id="JAKWFO010000004">
    <property type="protein sequence ID" value="KAI9637479.1"/>
    <property type="molecule type" value="Genomic_DNA"/>
</dbReference>
<evidence type="ECO:0000256" key="3">
    <source>
        <dbReference type="ARBA" id="ARBA00022692"/>
    </source>
</evidence>
<dbReference type="RefSeq" id="XP_052947256.1">
    <property type="nucleotide sequence ID" value="XM_053092403.1"/>
</dbReference>
<evidence type="ECO:0000259" key="12">
    <source>
        <dbReference type="Pfam" id="PF03908"/>
    </source>
</evidence>
<feature type="domain" description="Sec20 C-terminal" evidence="12">
    <location>
        <begin position="170"/>
        <end position="271"/>
    </location>
</feature>
<dbReference type="GO" id="GO:0005484">
    <property type="term" value="F:SNAP receptor activity"/>
    <property type="evidence" value="ECO:0007669"/>
    <property type="project" value="InterPro"/>
</dbReference>
<feature type="transmembrane region" description="Helical" evidence="11">
    <location>
        <begin position="246"/>
        <end position="267"/>
    </location>
</feature>
<keyword evidence="7" id="KW-0175">Coiled coil</keyword>
<evidence type="ECO:0000256" key="5">
    <source>
        <dbReference type="ARBA" id="ARBA00022892"/>
    </source>
</evidence>
<protein>
    <recommendedName>
        <fullName evidence="12">Sec20 C-terminal domain-containing protein</fullName>
    </recommendedName>
</protein>
<evidence type="ECO:0000256" key="11">
    <source>
        <dbReference type="SAM" id="Phobius"/>
    </source>
</evidence>
<feature type="region of interest" description="Disordered" evidence="10">
    <location>
        <begin position="125"/>
        <end position="171"/>
    </location>
</feature>
<evidence type="ECO:0000256" key="4">
    <source>
        <dbReference type="ARBA" id="ARBA00022824"/>
    </source>
</evidence>
<evidence type="ECO:0000256" key="1">
    <source>
        <dbReference type="ARBA" id="ARBA00004163"/>
    </source>
</evidence>
<keyword evidence="8 11" id="KW-0472">Membrane</keyword>
<proteinExistence type="inferred from homology"/>
<keyword evidence="2" id="KW-0813">Transport</keyword>
<comment type="similarity">
    <text evidence="9">Belongs to the SEC20 family.</text>
</comment>
<evidence type="ECO:0000256" key="6">
    <source>
        <dbReference type="ARBA" id="ARBA00022989"/>
    </source>
</evidence>
<dbReference type="PANTHER" id="PTHR12825:SF0">
    <property type="entry name" value="VESICLE TRANSPORT PROTEIN SEC20"/>
    <property type="match status" value="1"/>
</dbReference>
<keyword evidence="4" id="KW-0256">Endoplasmic reticulum</keyword>
<name>A0AA38HEL1_9TREE</name>
<dbReference type="InterPro" id="IPR005606">
    <property type="entry name" value="Sec20"/>
</dbReference>
<evidence type="ECO:0000256" key="8">
    <source>
        <dbReference type="ARBA" id="ARBA00023136"/>
    </source>
</evidence>
<evidence type="ECO:0000256" key="2">
    <source>
        <dbReference type="ARBA" id="ARBA00022448"/>
    </source>
</evidence>
<evidence type="ECO:0000256" key="7">
    <source>
        <dbReference type="ARBA" id="ARBA00023054"/>
    </source>
</evidence>
<dbReference type="Proteomes" id="UP001164286">
    <property type="component" value="Unassembled WGS sequence"/>
</dbReference>
<feature type="compositionally biased region" description="Low complexity" evidence="10">
    <location>
        <begin position="365"/>
        <end position="374"/>
    </location>
</feature>
<organism evidence="13 14">
    <name type="scientific">Dioszegia hungarica</name>
    <dbReference type="NCBI Taxonomy" id="4972"/>
    <lineage>
        <taxon>Eukaryota</taxon>
        <taxon>Fungi</taxon>
        <taxon>Dikarya</taxon>
        <taxon>Basidiomycota</taxon>
        <taxon>Agaricomycotina</taxon>
        <taxon>Tremellomycetes</taxon>
        <taxon>Tremellales</taxon>
        <taxon>Bulleribasidiaceae</taxon>
        <taxon>Dioszegia</taxon>
    </lineage>
</organism>
<dbReference type="GO" id="GO:0006890">
    <property type="term" value="P:retrograde vesicle-mediated transport, Golgi to endoplasmic reticulum"/>
    <property type="evidence" value="ECO:0007669"/>
    <property type="project" value="InterPro"/>
</dbReference>
<reference evidence="13" key="1">
    <citation type="journal article" date="2022" name="G3 (Bethesda)">
        <title>High quality genome of the basidiomycete yeast Dioszegia hungarica PDD-24b-2 isolated from cloud water.</title>
        <authorList>
            <person name="Jarrige D."/>
            <person name="Haridas S."/>
            <person name="Bleykasten-Grosshans C."/>
            <person name="Joly M."/>
            <person name="Nadalig T."/>
            <person name="Sancelme M."/>
            <person name="Vuilleumier S."/>
            <person name="Grigoriev I.V."/>
            <person name="Amato P."/>
            <person name="Bringel F."/>
        </authorList>
    </citation>
    <scope>NUCLEOTIDE SEQUENCE</scope>
    <source>
        <strain evidence="13">PDD-24b-2</strain>
    </source>
</reference>
<dbReference type="Pfam" id="PF03908">
    <property type="entry name" value="Sec20"/>
    <property type="match status" value="1"/>
</dbReference>
<keyword evidence="3 11" id="KW-0812">Transmembrane</keyword>
<comment type="subcellular location">
    <subcellularLocation>
        <location evidence="1">Endoplasmic reticulum membrane</location>
        <topology evidence="1">Single-pass type IV membrane protein</topology>
    </subcellularLocation>
</comment>
<feature type="compositionally biased region" description="Low complexity" evidence="10">
    <location>
        <begin position="128"/>
        <end position="140"/>
    </location>
</feature>
<accession>A0AA38HEL1</accession>
<dbReference type="GeneID" id="77731608"/>
<feature type="region of interest" description="Disordered" evidence="10">
    <location>
        <begin position="354"/>
        <end position="398"/>
    </location>
</feature>
<dbReference type="GO" id="GO:0005789">
    <property type="term" value="C:endoplasmic reticulum membrane"/>
    <property type="evidence" value="ECO:0007669"/>
    <property type="project" value="UniProtKB-SubCell"/>
</dbReference>
<evidence type="ECO:0000313" key="14">
    <source>
        <dbReference type="Proteomes" id="UP001164286"/>
    </source>
</evidence>
<keyword evidence="6 11" id="KW-1133">Transmembrane helix</keyword>